<gene>
    <name evidence="3" type="ORF">AMECASPLE_034213</name>
</gene>
<keyword evidence="4" id="KW-1185">Reference proteome</keyword>
<proteinExistence type="predicted"/>
<keyword evidence="2" id="KW-0732">Signal</keyword>
<evidence type="ECO:0000256" key="1">
    <source>
        <dbReference type="SAM" id="MobiDB-lite"/>
    </source>
</evidence>
<evidence type="ECO:0000256" key="2">
    <source>
        <dbReference type="SAM" id="SignalP"/>
    </source>
</evidence>
<sequence>MLLLCFSGFLWKGSQSNMGLSLMCSLPFPSSKPFVYEQNWCQLSHLWLRGLTDGLRESLISTCRDKSDSKTVLLRRGAERETEASEQKSHTQAPKQTVCLKTCFKGLLFALLDCPRG</sequence>
<protein>
    <recommendedName>
        <fullName evidence="5">Secreted protein</fullName>
    </recommendedName>
</protein>
<feature type="chain" id="PRO_5045138653" description="Secreted protein" evidence="2">
    <location>
        <begin position="17"/>
        <end position="117"/>
    </location>
</feature>
<feature type="region of interest" description="Disordered" evidence="1">
    <location>
        <begin position="75"/>
        <end position="95"/>
    </location>
</feature>
<evidence type="ECO:0000313" key="3">
    <source>
        <dbReference type="EMBL" id="MEQ2301270.1"/>
    </source>
</evidence>
<name>A0ABV0Z5B7_9TELE</name>
<evidence type="ECO:0008006" key="5">
    <source>
        <dbReference type="Google" id="ProtNLM"/>
    </source>
</evidence>
<evidence type="ECO:0000313" key="4">
    <source>
        <dbReference type="Proteomes" id="UP001469553"/>
    </source>
</evidence>
<reference evidence="3 4" key="1">
    <citation type="submission" date="2021-06" db="EMBL/GenBank/DDBJ databases">
        <authorList>
            <person name="Palmer J.M."/>
        </authorList>
    </citation>
    <scope>NUCLEOTIDE SEQUENCE [LARGE SCALE GENOMIC DNA]</scope>
    <source>
        <strain evidence="3 4">AS_MEX2019</strain>
        <tissue evidence="3">Muscle</tissue>
    </source>
</reference>
<dbReference type="Proteomes" id="UP001469553">
    <property type="component" value="Unassembled WGS sequence"/>
</dbReference>
<feature type="signal peptide" evidence="2">
    <location>
        <begin position="1"/>
        <end position="16"/>
    </location>
</feature>
<feature type="compositionally biased region" description="Basic and acidic residues" evidence="1">
    <location>
        <begin position="76"/>
        <end position="89"/>
    </location>
</feature>
<organism evidence="3 4">
    <name type="scientific">Ameca splendens</name>
    <dbReference type="NCBI Taxonomy" id="208324"/>
    <lineage>
        <taxon>Eukaryota</taxon>
        <taxon>Metazoa</taxon>
        <taxon>Chordata</taxon>
        <taxon>Craniata</taxon>
        <taxon>Vertebrata</taxon>
        <taxon>Euteleostomi</taxon>
        <taxon>Actinopterygii</taxon>
        <taxon>Neopterygii</taxon>
        <taxon>Teleostei</taxon>
        <taxon>Neoteleostei</taxon>
        <taxon>Acanthomorphata</taxon>
        <taxon>Ovalentaria</taxon>
        <taxon>Atherinomorphae</taxon>
        <taxon>Cyprinodontiformes</taxon>
        <taxon>Goodeidae</taxon>
        <taxon>Ameca</taxon>
    </lineage>
</organism>
<accession>A0ABV0Z5B7</accession>
<dbReference type="EMBL" id="JAHRIP010051823">
    <property type="protein sequence ID" value="MEQ2301270.1"/>
    <property type="molecule type" value="Genomic_DNA"/>
</dbReference>
<comment type="caution">
    <text evidence="3">The sequence shown here is derived from an EMBL/GenBank/DDBJ whole genome shotgun (WGS) entry which is preliminary data.</text>
</comment>